<name>A0A4Q8AL33_9MICO</name>
<comment type="caution">
    <text evidence="1">The sequence shown here is derived from an EMBL/GenBank/DDBJ whole genome shotgun (WGS) entry which is preliminary data.</text>
</comment>
<dbReference type="Proteomes" id="UP000291483">
    <property type="component" value="Unassembled WGS sequence"/>
</dbReference>
<dbReference type="EMBL" id="SHLC01000001">
    <property type="protein sequence ID" value="RZU64595.1"/>
    <property type="molecule type" value="Genomic_DNA"/>
</dbReference>
<dbReference type="RefSeq" id="WP_130505068.1">
    <property type="nucleotide sequence ID" value="NZ_SHLC01000001.1"/>
</dbReference>
<evidence type="ECO:0000313" key="2">
    <source>
        <dbReference type="Proteomes" id="UP000291483"/>
    </source>
</evidence>
<reference evidence="1 2" key="1">
    <citation type="submission" date="2019-02" db="EMBL/GenBank/DDBJ databases">
        <title>Sequencing the genomes of 1000 actinobacteria strains.</title>
        <authorList>
            <person name="Klenk H.-P."/>
        </authorList>
    </citation>
    <scope>NUCLEOTIDE SEQUENCE [LARGE SCALE GENOMIC DNA]</scope>
    <source>
        <strain evidence="1 2">DSM 18319</strain>
    </source>
</reference>
<keyword evidence="2" id="KW-1185">Reference proteome</keyword>
<dbReference type="OrthoDB" id="9924493at2"/>
<gene>
    <name evidence="1" type="ORF">EV379_0898</name>
</gene>
<accession>A0A4Q8AL33</accession>
<organism evidence="1 2">
    <name type="scientific">Microterricola gilva</name>
    <dbReference type="NCBI Taxonomy" id="393267"/>
    <lineage>
        <taxon>Bacteria</taxon>
        <taxon>Bacillati</taxon>
        <taxon>Actinomycetota</taxon>
        <taxon>Actinomycetes</taxon>
        <taxon>Micrococcales</taxon>
        <taxon>Microbacteriaceae</taxon>
        <taxon>Microterricola</taxon>
    </lineage>
</organism>
<sequence length="78" mass="8782">MTRPTHTRCALHRNPDAAHDFHPDSGYCIHGCGNRDDGRVIVMTSGRVLIPGPTYTREQLDAMTRHTPEDTPLDWNQA</sequence>
<proteinExistence type="predicted"/>
<protein>
    <submittedName>
        <fullName evidence="1">Uncharacterized protein</fullName>
    </submittedName>
</protein>
<dbReference type="AlphaFoldDB" id="A0A4Q8AL33"/>
<evidence type="ECO:0000313" key="1">
    <source>
        <dbReference type="EMBL" id="RZU64595.1"/>
    </source>
</evidence>